<organism evidence="11 12">
    <name type="scientific">Sphagnum troendelagicum</name>
    <dbReference type="NCBI Taxonomy" id="128251"/>
    <lineage>
        <taxon>Eukaryota</taxon>
        <taxon>Viridiplantae</taxon>
        <taxon>Streptophyta</taxon>
        <taxon>Embryophyta</taxon>
        <taxon>Bryophyta</taxon>
        <taxon>Sphagnophytina</taxon>
        <taxon>Sphagnopsida</taxon>
        <taxon>Sphagnales</taxon>
        <taxon>Sphagnaceae</taxon>
        <taxon>Sphagnum</taxon>
    </lineage>
</organism>
<evidence type="ECO:0000256" key="4">
    <source>
        <dbReference type="ARBA" id="ARBA00006376"/>
    </source>
</evidence>
<evidence type="ECO:0000256" key="3">
    <source>
        <dbReference type="ARBA" id="ARBA00004777"/>
    </source>
</evidence>
<dbReference type="InterPro" id="IPR049943">
    <property type="entry name" value="Ser_HO-MeTrfase-like"/>
</dbReference>
<dbReference type="InterPro" id="IPR039429">
    <property type="entry name" value="SHMT-like_dom"/>
</dbReference>
<evidence type="ECO:0000256" key="2">
    <source>
        <dbReference type="ARBA" id="ARBA00001933"/>
    </source>
</evidence>
<dbReference type="EC" id="2.1.2.1" evidence="8"/>
<dbReference type="Proteomes" id="UP001497512">
    <property type="component" value="Chromosome 5"/>
</dbReference>
<dbReference type="InterPro" id="IPR015422">
    <property type="entry name" value="PyrdxlP-dep_Trfase_small"/>
</dbReference>
<dbReference type="CDD" id="cd00378">
    <property type="entry name" value="SHMT"/>
    <property type="match status" value="1"/>
</dbReference>
<evidence type="ECO:0000313" key="12">
    <source>
        <dbReference type="Proteomes" id="UP001497512"/>
    </source>
</evidence>
<proteinExistence type="inferred from homology"/>
<dbReference type="InterPro" id="IPR015424">
    <property type="entry name" value="PyrdxlP-dep_Trfase"/>
</dbReference>
<dbReference type="PROSITE" id="PS00096">
    <property type="entry name" value="SHMT"/>
    <property type="match status" value="1"/>
</dbReference>
<evidence type="ECO:0000256" key="6">
    <source>
        <dbReference type="ARBA" id="ARBA00022679"/>
    </source>
</evidence>
<dbReference type="PANTHER" id="PTHR11680:SF7">
    <property type="entry name" value="SERINE HYDROXYMETHYLTRANSFERASE 7"/>
    <property type="match status" value="1"/>
</dbReference>
<feature type="region of interest" description="Disordered" evidence="9">
    <location>
        <begin position="1"/>
        <end position="40"/>
    </location>
</feature>
<evidence type="ECO:0000256" key="5">
    <source>
        <dbReference type="ARBA" id="ARBA00022563"/>
    </source>
</evidence>
<evidence type="ECO:0000256" key="7">
    <source>
        <dbReference type="ARBA" id="ARBA00022898"/>
    </source>
</evidence>
<dbReference type="EMBL" id="OZ019897">
    <property type="protein sequence ID" value="CAK9226202.1"/>
    <property type="molecule type" value="Genomic_DNA"/>
</dbReference>
<comment type="function">
    <text evidence="8">Interconversion of serine and glycine.</text>
</comment>
<name>A0ABP0UNP3_9BRYO</name>
<dbReference type="InterPro" id="IPR001085">
    <property type="entry name" value="Ser_HO-MeTrfase"/>
</dbReference>
<reference evidence="11" key="1">
    <citation type="submission" date="2024-02" db="EMBL/GenBank/DDBJ databases">
        <authorList>
            <consortium name="ELIXIR-Norway"/>
            <consortium name="Elixir Norway"/>
        </authorList>
    </citation>
    <scope>NUCLEOTIDE SEQUENCE</scope>
</reference>
<gene>
    <name evidence="11" type="ORF">CSSPTR1EN2_LOCUS18121</name>
</gene>
<accession>A0ABP0UNP3</accession>
<evidence type="ECO:0000256" key="1">
    <source>
        <dbReference type="ARBA" id="ARBA00001528"/>
    </source>
</evidence>
<feature type="region of interest" description="Disordered" evidence="9">
    <location>
        <begin position="76"/>
        <end position="95"/>
    </location>
</feature>
<feature type="compositionally biased region" description="Low complexity" evidence="9">
    <location>
        <begin position="16"/>
        <end position="26"/>
    </location>
</feature>
<dbReference type="NCBIfam" id="NF000586">
    <property type="entry name" value="PRK00011.1"/>
    <property type="match status" value="1"/>
</dbReference>
<keyword evidence="7 8" id="KW-0663">Pyridoxal phosphate</keyword>
<evidence type="ECO:0000313" key="11">
    <source>
        <dbReference type="EMBL" id="CAK9226202.1"/>
    </source>
</evidence>
<dbReference type="Gene3D" id="3.90.1150.10">
    <property type="entry name" value="Aspartate Aminotransferase, domain 1"/>
    <property type="match status" value="1"/>
</dbReference>
<keyword evidence="6 8" id="KW-0808">Transferase</keyword>
<evidence type="ECO:0000259" key="10">
    <source>
        <dbReference type="Pfam" id="PF00464"/>
    </source>
</evidence>
<evidence type="ECO:0000256" key="9">
    <source>
        <dbReference type="SAM" id="MobiDB-lite"/>
    </source>
</evidence>
<dbReference type="PANTHER" id="PTHR11680">
    <property type="entry name" value="SERINE HYDROXYMETHYLTRANSFERASE"/>
    <property type="match status" value="1"/>
</dbReference>
<dbReference type="SUPFAM" id="SSF53383">
    <property type="entry name" value="PLP-dependent transferases"/>
    <property type="match status" value="1"/>
</dbReference>
<evidence type="ECO:0000256" key="8">
    <source>
        <dbReference type="RuleBase" id="RU000585"/>
    </source>
</evidence>
<feature type="domain" description="Serine hydroxymethyltransferase-like" evidence="10">
    <location>
        <begin position="206"/>
        <end position="603"/>
    </location>
</feature>
<sequence>MEEMKPSYKHQQVLRQQQQQQQQQQQGKSAGGNGGLTDAAITDSLKVPSCVHLKPDSDNLLMGELRAPNTLQLMDQGGGVSTVHGSSGRDGGVPESGGQVMVSSGAFVPVGNARRVKRRGSPIPGPPPRGIPFRATPVTSQSLLFQSQAQSIVSHGAFQPVVPSDQTSVPRPVPNHSWNSNDGAIQQHDDLGTHRPSVREWGNKPLAQFDPDLWDLMEKEKHRQWKGIELIASENFTSLAVIEALGSHLTNKYSEGLPGHRYYKGNQFIDQIESLCCSRALTAFHLESDKWGVNVQPYSCSSANFAVYTALLQPQDRIMALDVLSGGHVSHGYHTHSGKKISAASIYFQSLPFKVDPETGLIDYEKLEETALLYRPKILICGGSSYPREWDYARFRQIADKVNAILMCDMAHISGLVVAQECQSPFEHCDIVTSTTHKSLRGPRGGIIFYRKGPKPHKRPGDEIYNFEKDINFAIHPTLQGGPHNNHIAALAAALKQAATPEFKEYMQQVKKNAQALAEGLKKRGCKLVTDGTDNHLMLWDLRPFGVAGNLFEEVCEACHITVNKNAVYGDSSALQPGGIRIGTPAMTSRGCLEADFDTMASFLHKAMQITLAHLKGTSKLQREFTKGLQTNSEIVELRAKVEKFAALFEMPGFDVGSMKYYNS</sequence>
<comment type="cofactor">
    <cofactor evidence="2 8">
        <name>pyridoxal 5'-phosphate</name>
        <dbReference type="ChEBI" id="CHEBI:597326"/>
    </cofactor>
</comment>
<comment type="catalytic activity">
    <reaction evidence="1 8">
        <text>(6R)-5,10-methylene-5,6,7,8-tetrahydrofolate + glycine + H2O = (6S)-5,6,7,8-tetrahydrofolate + L-serine</text>
        <dbReference type="Rhea" id="RHEA:15481"/>
        <dbReference type="ChEBI" id="CHEBI:15377"/>
        <dbReference type="ChEBI" id="CHEBI:15636"/>
        <dbReference type="ChEBI" id="CHEBI:33384"/>
        <dbReference type="ChEBI" id="CHEBI:57305"/>
        <dbReference type="ChEBI" id="CHEBI:57453"/>
        <dbReference type="EC" id="2.1.2.1"/>
    </reaction>
</comment>
<protein>
    <recommendedName>
        <fullName evidence="8">Serine hydroxymethyltransferase</fullName>
        <ecNumber evidence="8">2.1.2.1</ecNumber>
    </recommendedName>
</protein>
<dbReference type="Pfam" id="PF00464">
    <property type="entry name" value="SHMT"/>
    <property type="match status" value="1"/>
</dbReference>
<comment type="pathway">
    <text evidence="3 8">One-carbon metabolism; tetrahydrofolate interconversion.</text>
</comment>
<dbReference type="HAMAP" id="MF_00051">
    <property type="entry name" value="SHMT"/>
    <property type="match status" value="1"/>
</dbReference>
<dbReference type="InterPro" id="IPR019798">
    <property type="entry name" value="Ser_HO-MeTrfase_PLP_BS"/>
</dbReference>
<dbReference type="Gene3D" id="3.40.640.10">
    <property type="entry name" value="Type I PLP-dependent aspartate aminotransferase-like (Major domain)"/>
    <property type="match status" value="1"/>
</dbReference>
<keyword evidence="12" id="KW-1185">Reference proteome</keyword>
<keyword evidence="5 8" id="KW-0554">One-carbon metabolism</keyword>
<comment type="similarity">
    <text evidence="4 8">Belongs to the SHMT family.</text>
</comment>
<dbReference type="InterPro" id="IPR015421">
    <property type="entry name" value="PyrdxlP-dep_Trfase_major"/>
</dbReference>